<keyword evidence="9 15" id="KW-0418">Kinase</keyword>
<evidence type="ECO:0000256" key="1">
    <source>
        <dbReference type="ARBA" id="ARBA00004515"/>
    </source>
</evidence>
<comment type="catalytic activity">
    <reaction evidence="14 15">
        <text>an alpha-Kdo-(2-&gt;6)-lipid IVA + ATP = a 4-O-phospho-alpha-Kdo-(2-&gt;6)-lipid IVA + ADP + H(+)</text>
        <dbReference type="Rhea" id="RHEA:74271"/>
        <dbReference type="ChEBI" id="CHEBI:15378"/>
        <dbReference type="ChEBI" id="CHEBI:30616"/>
        <dbReference type="ChEBI" id="CHEBI:176428"/>
        <dbReference type="ChEBI" id="CHEBI:193140"/>
        <dbReference type="ChEBI" id="CHEBI:456216"/>
        <dbReference type="EC" id="2.7.1.166"/>
    </reaction>
</comment>
<evidence type="ECO:0000256" key="8">
    <source>
        <dbReference type="ARBA" id="ARBA00022741"/>
    </source>
</evidence>
<comment type="subcellular location">
    <subcellularLocation>
        <location evidence="1 15">Cell inner membrane</location>
        <topology evidence="1 15">Peripheral membrane protein</topology>
        <orientation evidence="1 15">Cytoplasmic side</orientation>
    </subcellularLocation>
</comment>
<dbReference type="GO" id="GO:0005886">
    <property type="term" value="C:plasma membrane"/>
    <property type="evidence" value="ECO:0007669"/>
    <property type="project" value="UniProtKB-SubCell"/>
</dbReference>
<dbReference type="NCBIfam" id="NF002475">
    <property type="entry name" value="PRK01723.1"/>
    <property type="match status" value="1"/>
</dbReference>
<evidence type="ECO:0000256" key="6">
    <source>
        <dbReference type="ARBA" id="ARBA00022519"/>
    </source>
</evidence>
<evidence type="ECO:0000256" key="13">
    <source>
        <dbReference type="ARBA" id="ARBA00029511"/>
    </source>
</evidence>
<evidence type="ECO:0000256" key="12">
    <source>
        <dbReference type="ARBA" id="ARBA00023136"/>
    </source>
</evidence>
<evidence type="ECO:0000256" key="14">
    <source>
        <dbReference type="ARBA" id="ARBA00034417"/>
    </source>
</evidence>
<dbReference type="GO" id="GO:0016301">
    <property type="term" value="F:kinase activity"/>
    <property type="evidence" value="ECO:0007669"/>
    <property type="project" value="UniProtKB-KW"/>
</dbReference>
<dbReference type="Proteomes" id="UP000317839">
    <property type="component" value="Unassembled WGS sequence"/>
</dbReference>
<evidence type="ECO:0000256" key="2">
    <source>
        <dbReference type="ARBA" id="ARBA00004713"/>
    </source>
</evidence>
<evidence type="ECO:0000313" key="16">
    <source>
        <dbReference type="EMBL" id="TQV77540.1"/>
    </source>
</evidence>
<evidence type="ECO:0000256" key="3">
    <source>
        <dbReference type="ARBA" id="ARBA00010327"/>
    </source>
</evidence>
<evidence type="ECO:0000256" key="7">
    <source>
        <dbReference type="ARBA" id="ARBA00022679"/>
    </source>
</evidence>
<keyword evidence="17" id="KW-1185">Reference proteome</keyword>
<dbReference type="GO" id="GO:0009244">
    <property type="term" value="P:lipopolysaccharide core region biosynthetic process"/>
    <property type="evidence" value="ECO:0007669"/>
    <property type="project" value="UniProtKB-UniRule"/>
</dbReference>
<accession>A0A545TJY5</accession>
<dbReference type="EC" id="2.7.1.166" evidence="4 15"/>
<comment type="pathway">
    <text evidence="2 15">Bacterial outer membrane biogenesis; LPS core biosynthesis.</text>
</comment>
<keyword evidence="7 15" id="KW-0808">Transferase</keyword>
<evidence type="ECO:0000256" key="4">
    <source>
        <dbReference type="ARBA" id="ARBA00011988"/>
    </source>
</evidence>
<sequence length="243" mass="28613">MEHQENSILLPKFNHHLSQLVSVDWFDIDTWKLKGAVTGQSKGRNITWFIGHQEGEWVLRHYYRGGLVAKLSKDEYFFTSLENTRCYAELVLLETMFQQGLPVPKPIAGRVTRSGFFYRNDILIEKIPNAQDLVARLQSEKLSEAGWHAIGSLIAKFHLAGIYHSDLNAHNILIDSEFKFWLIDFDKCCKKVPQKKWQLANLRRLKRSFEKESLIHEKFYFDDKSWRWLLQSYNQFAGTKFKL</sequence>
<gene>
    <name evidence="15" type="primary">kdkA</name>
    <name evidence="16" type="ORF">FLL45_00560</name>
</gene>
<dbReference type="UniPathway" id="UPA00958"/>
<evidence type="ECO:0000313" key="17">
    <source>
        <dbReference type="Proteomes" id="UP000317839"/>
    </source>
</evidence>
<name>A0A545TJY5_9GAMM</name>
<comment type="caution">
    <text evidence="16">The sequence shown here is derived from an EMBL/GenBank/DDBJ whole genome shotgun (WGS) entry which is preliminary data.</text>
</comment>
<keyword evidence="12 15" id="KW-0472">Membrane</keyword>
<dbReference type="HAMAP" id="MF_00521">
    <property type="entry name" value="KDO_kinase"/>
    <property type="match status" value="1"/>
</dbReference>
<dbReference type="Pfam" id="PF06293">
    <property type="entry name" value="Kdo"/>
    <property type="match status" value="1"/>
</dbReference>
<comment type="similarity">
    <text evidence="3 15">Belongs to the protein kinase superfamily. KdkA/RfaP family.</text>
</comment>
<keyword evidence="8 15" id="KW-0547">Nucleotide-binding</keyword>
<dbReference type="GO" id="GO:0005524">
    <property type="term" value="F:ATP binding"/>
    <property type="evidence" value="ECO:0007669"/>
    <property type="project" value="UniProtKB-UniRule"/>
</dbReference>
<dbReference type="AlphaFoldDB" id="A0A545TJY5"/>
<dbReference type="EMBL" id="VIKR01000001">
    <property type="protein sequence ID" value="TQV77540.1"/>
    <property type="molecule type" value="Genomic_DNA"/>
</dbReference>
<keyword evidence="10 15" id="KW-0067">ATP-binding</keyword>
<evidence type="ECO:0000256" key="5">
    <source>
        <dbReference type="ARBA" id="ARBA00022475"/>
    </source>
</evidence>
<proteinExistence type="inferred from homology"/>
<dbReference type="InterPro" id="IPR022826">
    <property type="entry name" value="KDO_kinase"/>
</dbReference>
<keyword evidence="11 15" id="KW-0448">Lipopolysaccharide biosynthesis</keyword>
<organism evidence="16 17">
    <name type="scientific">Aliikangiella marina</name>
    <dbReference type="NCBI Taxonomy" id="1712262"/>
    <lineage>
        <taxon>Bacteria</taxon>
        <taxon>Pseudomonadati</taxon>
        <taxon>Pseudomonadota</taxon>
        <taxon>Gammaproteobacteria</taxon>
        <taxon>Oceanospirillales</taxon>
        <taxon>Pleioneaceae</taxon>
        <taxon>Aliikangiella</taxon>
    </lineage>
</organism>
<evidence type="ECO:0000256" key="10">
    <source>
        <dbReference type="ARBA" id="ARBA00022840"/>
    </source>
</evidence>
<dbReference type="SUPFAM" id="SSF56112">
    <property type="entry name" value="Protein kinase-like (PK-like)"/>
    <property type="match status" value="1"/>
</dbReference>
<dbReference type="InterPro" id="IPR011009">
    <property type="entry name" value="Kinase-like_dom_sf"/>
</dbReference>
<dbReference type="Gene3D" id="1.10.510.10">
    <property type="entry name" value="Transferase(Phosphotransferase) domain 1"/>
    <property type="match status" value="1"/>
</dbReference>
<evidence type="ECO:0000256" key="15">
    <source>
        <dbReference type="HAMAP-Rule" id="MF_00521"/>
    </source>
</evidence>
<evidence type="ECO:0000256" key="9">
    <source>
        <dbReference type="ARBA" id="ARBA00022777"/>
    </source>
</evidence>
<protein>
    <recommendedName>
        <fullName evidence="13 15">3-deoxy-D-manno-octulosonic acid kinase</fullName>
        <shortName evidence="15">Kdo kinase</shortName>
        <ecNumber evidence="4 15">2.7.1.166</ecNumber>
    </recommendedName>
</protein>
<dbReference type="OrthoDB" id="6854449at2"/>
<keyword evidence="5 15" id="KW-1003">Cell membrane</keyword>
<comment type="function">
    <text evidence="15">Catalyzes the ATP-dependent phosphorylation of the 3-deoxy-D-manno-octulosonic acid (Kdo) residue in Kdo-lipid IV(A) at the 4-OH position.</text>
</comment>
<feature type="active site" evidence="15">
    <location>
        <position position="166"/>
    </location>
</feature>
<dbReference type="GO" id="GO:0016773">
    <property type="term" value="F:phosphotransferase activity, alcohol group as acceptor"/>
    <property type="evidence" value="ECO:0007669"/>
    <property type="project" value="UniProtKB-UniRule"/>
</dbReference>
<reference evidence="16 17" key="1">
    <citation type="submission" date="2019-06" db="EMBL/GenBank/DDBJ databases">
        <title>Draft genome of Aliikangiella marina GYP-15.</title>
        <authorList>
            <person name="Wang G."/>
        </authorList>
    </citation>
    <scope>NUCLEOTIDE SEQUENCE [LARGE SCALE GENOMIC DNA]</scope>
    <source>
        <strain evidence="16 17">GYP-15</strain>
    </source>
</reference>
<evidence type="ECO:0000256" key="11">
    <source>
        <dbReference type="ARBA" id="ARBA00022985"/>
    </source>
</evidence>
<keyword evidence="6 15" id="KW-0997">Cell inner membrane</keyword>